<evidence type="ECO:0000313" key="1">
    <source>
        <dbReference type="EMBL" id="KAI0059298.1"/>
    </source>
</evidence>
<dbReference type="Proteomes" id="UP000814140">
    <property type="component" value="Unassembled WGS sequence"/>
</dbReference>
<organism evidence="1 2">
    <name type="scientific">Artomyces pyxidatus</name>
    <dbReference type="NCBI Taxonomy" id="48021"/>
    <lineage>
        <taxon>Eukaryota</taxon>
        <taxon>Fungi</taxon>
        <taxon>Dikarya</taxon>
        <taxon>Basidiomycota</taxon>
        <taxon>Agaricomycotina</taxon>
        <taxon>Agaricomycetes</taxon>
        <taxon>Russulales</taxon>
        <taxon>Auriscalpiaceae</taxon>
        <taxon>Artomyces</taxon>
    </lineage>
</organism>
<reference evidence="1" key="2">
    <citation type="journal article" date="2022" name="New Phytol.">
        <title>Evolutionary transition to the ectomycorrhizal habit in the genomes of a hyperdiverse lineage of mushroom-forming fungi.</title>
        <authorList>
            <person name="Looney B."/>
            <person name="Miyauchi S."/>
            <person name="Morin E."/>
            <person name="Drula E."/>
            <person name="Courty P.E."/>
            <person name="Kohler A."/>
            <person name="Kuo A."/>
            <person name="LaButti K."/>
            <person name="Pangilinan J."/>
            <person name="Lipzen A."/>
            <person name="Riley R."/>
            <person name="Andreopoulos W."/>
            <person name="He G."/>
            <person name="Johnson J."/>
            <person name="Nolan M."/>
            <person name="Tritt A."/>
            <person name="Barry K.W."/>
            <person name="Grigoriev I.V."/>
            <person name="Nagy L.G."/>
            <person name="Hibbett D."/>
            <person name="Henrissat B."/>
            <person name="Matheny P.B."/>
            <person name="Labbe J."/>
            <person name="Martin F.M."/>
        </authorList>
    </citation>
    <scope>NUCLEOTIDE SEQUENCE</scope>
    <source>
        <strain evidence="1">HHB10654</strain>
    </source>
</reference>
<dbReference type="EMBL" id="MU277227">
    <property type="protein sequence ID" value="KAI0059298.1"/>
    <property type="molecule type" value="Genomic_DNA"/>
</dbReference>
<gene>
    <name evidence="1" type="ORF">BV25DRAFT_1809299</name>
</gene>
<keyword evidence="2" id="KW-1185">Reference proteome</keyword>
<proteinExistence type="predicted"/>
<accession>A0ACB8SSU8</accession>
<protein>
    <submittedName>
        <fullName evidence="1">Uncharacterized protein</fullName>
    </submittedName>
</protein>
<name>A0ACB8SSU8_9AGAM</name>
<evidence type="ECO:0000313" key="2">
    <source>
        <dbReference type="Proteomes" id="UP000814140"/>
    </source>
</evidence>
<comment type="caution">
    <text evidence="1">The sequence shown here is derived from an EMBL/GenBank/DDBJ whole genome shotgun (WGS) entry which is preliminary data.</text>
</comment>
<sequence length="128" mass="14015">MYVPRNTSALITIVGVNTDPDIWGAGAAEWKPERWRAPLPESIDAAHLPGIYAGMCTSESERLCPRMSRSYADHWLVDPEMALSQLVTSFRFTSSKKETVWRLGAIVPPSVKGSQAVGATMPIVVESI</sequence>
<reference evidence="1" key="1">
    <citation type="submission" date="2021-03" db="EMBL/GenBank/DDBJ databases">
        <authorList>
            <consortium name="DOE Joint Genome Institute"/>
            <person name="Ahrendt S."/>
            <person name="Looney B.P."/>
            <person name="Miyauchi S."/>
            <person name="Morin E."/>
            <person name="Drula E."/>
            <person name="Courty P.E."/>
            <person name="Chicoki N."/>
            <person name="Fauchery L."/>
            <person name="Kohler A."/>
            <person name="Kuo A."/>
            <person name="Labutti K."/>
            <person name="Pangilinan J."/>
            <person name="Lipzen A."/>
            <person name="Riley R."/>
            <person name="Andreopoulos W."/>
            <person name="He G."/>
            <person name="Johnson J."/>
            <person name="Barry K.W."/>
            <person name="Grigoriev I.V."/>
            <person name="Nagy L."/>
            <person name="Hibbett D."/>
            <person name="Henrissat B."/>
            <person name="Matheny P.B."/>
            <person name="Labbe J."/>
            <person name="Martin F."/>
        </authorList>
    </citation>
    <scope>NUCLEOTIDE SEQUENCE</scope>
    <source>
        <strain evidence="1">HHB10654</strain>
    </source>
</reference>